<feature type="domain" description="Bacteriophage lambda Replication protein O N-terminal" evidence="2">
    <location>
        <begin position="7"/>
        <end position="104"/>
    </location>
</feature>
<evidence type="ECO:0000256" key="1">
    <source>
        <dbReference type="ARBA" id="ARBA00093462"/>
    </source>
</evidence>
<reference evidence="4 5" key="1">
    <citation type="submission" date="2019-08" db="EMBL/GenBank/DDBJ databases">
        <title>Bacillus genomes from the desert of Cuatro Cienegas, Coahuila.</title>
        <authorList>
            <person name="Olmedo-Alvarez G."/>
        </authorList>
    </citation>
    <scope>NUCLEOTIDE SEQUENCE [LARGE SCALE GENOMIC DNA]</scope>
    <source>
        <strain evidence="4 5">CH28_1T</strain>
    </source>
</reference>
<dbReference type="NCBIfam" id="TIGR01610">
    <property type="entry name" value="phage_O_Nterm"/>
    <property type="match status" value="1"/>
</dbReference>
<dbReference type="InterPro" id="IPR006343">
    <property type="entry name" value="DnaB/C_C"/>
</dbReference>
<evidence type="ECO:0000313" key="4">
    <source>
        <dbReference type="EMBL" id="TYS67034.1"/>
    </source>
</evidence>
<evidence type="ECO:0000259" key="3">
    <source>
        <dbReference type="Pfam" id="PF07261"/>
    </source>
</evidence>
<dbReference type="InterPro" id="IPR034829">
    <property type="entry name" value="DnaD-like_sf"/>
</dbReference>
<dbReference type="GO" id="GO:0006260">
    <property type="term" value="P:DNA replication"/>
    <property type="evidence" value="ECO:0007669"/>
    <property type="project" value="InterPro"/>
</dbReference>
<dbReference type="InterPro" id="IPR036388">
    <property type="entry name" value="WH-like_DNA-bd_sf"/>
</dbReference>
<dbReference type="EMBL" id="VTEV01000006">
    <property type="protein sequence ID" value="TYS67034.1"/>
    <property type="molecule type" value="Genomic_DNA"/>
</dbReference>
<comment type="similarity">
    <text evidence="1">Belongs to the DnaB/DnaD family.</text>
</comment>
<name>A0A5D4SYE8_9BACI</name>
<comment type="caution">
    <text evidence="4">The sequence shown here is derived from an EMBL/GenBank/DDBJ whole genome shotgun (WGS) entry which is preliminary data.</text>
</comment>
<dbReference type="AlphaFoldDB" id="A0A5D4SYE8"/>
<protein>
    <submittedName>
        <fullName evidence="4">DnaD domain protein</fullName>
    </submittedName>
</protein>
<feature type="domain" description="DnaB/C C-terminal" evidence="3">
    <location>
        <begin position="178"/>
        <end position="236"/>
    </location>
</feature>
<dbReference type="InterPro" id="IPR006497">
    <property type="entry name" value="Phage_lambda_VrpO_N"/>
</dbReference>
<dbReference type="SUPFAM" id="SSF158499">
    <property type="entry name" value="DnaD domain-like"/>
    <property type="match status" value="1"/>
</dbReference>
<dbReference type="Proteomes" id="UP000322524">
    <property type="component" value="Unassembled WGS sequence"/>
</dbReference>
<organism evidence="4 5">
    <name type="scientific">Sutcliffiella horikoshii</name>
    <dbReference type="NCBI Taxonomy" id="79883"/>
    <lineage>
        <taxon>Bacteria</taxon>
        <taxon>Bacillati</taxon>
        <taxon>Bacillota</taxon>
        <taxon>Bacilli</taxon>
        <taxon>Bacillales</taxon>
        <taxon>Bacillaceae</taxon>
        <taxon>Sutcliffiella</taxon>
    </lineage>
</organism>
<gene>
    <name evidence="4" type="ORF">FZC76_16020</name>
</gene>
<evidence type="ECO:0000259" key="2">
    <source>
        <dbReference type="Pfam" id="PF04492"/>
    </source>
</evidence>
<dbReference type="Gene3D" id="1.10.10.10">
    <property type="entry name" value="Winged helix-like DNA-binding domain superfamily/Winged helix DNA-binding domain"/>
    <property type="match status" value="1"/>
</dbReference>
<proteinExistence type="inferred from homology"/>
<dbReference type="OrthoDB" id="1821976at2"/>
<dbReference type="Pfam" id="PF07261">
    <property type="entry name" value="DnaB_2"/>
    <property type="match status" value="1"/>
</dbReference>
<accession>A0A5D4SYE8</accession>
<dbReference type="Pfam" id="PF04492">
    <property type="entry name" value="Phage_rep_O"/>
    <property type="match status" value="1"/>
</dbReference>
<evidence type="ECO:0000313" key="5">
    <source>
        <dbReference type="Proteomes" id="UP000322524"/>
    </source>
</evidence>
<sequence>MLGLANVQLENGFTRIANDIFEQMAKTKLSPIQYRILFVIWRYTYGFNRKEHEFSLSFIGTATEYDQRQLQRELVKLEQRKIIVQKVKRGKPRIISFNKNHDEWLDNETIGSSTIGNSTKGTIGKVTKGTIGSSTKEERKNLKKNIKKNNKEEEVSILEKIIDLLQISGIVPPRKINRFLREDIEDVIENFGFETPIEVIEEAIKDAARGNGETWKFVYNKLNTWRKSGVKTLADLDHLQENKKVQHKASNVDYDSLAKEFENE</sequence>
<dbReference type="Gene3D" id="1.10.10.630">
    <property type="entry name" value="DnaD domain-like"/>
    <property type="match status" value="1"/>
</dbReference>
<dbReference type="NCBIfam" id="TIGR01446">
    <property type="entry name" value="DnaD_dom"/>
    <property type="match status" value="1"/>
</dbReference>